<dbReference type="OrthoDB" id="971758at2759"/>
<evidence type="ECO:0000256" key="4">
    <source>
        <dbReference type="ARBA" id="ARBA00022840"/>
    </source>
</evidence>
<dbReference type="GO" id="GO:0043531">
    <property type="term" value="F:ADP binding"/>
    <property type="evidence" value="ECO:0007669"/>
    <property type="project" value="InterPro"/>
</dbReference>
<dbReference type="KEGG" id="aprc:113855292"/>
<evidence type="ECO:0000313" key="8">
    <source>
        <dbReference type="Proteomes" id="UP000694853"/>
    </source>
</evidence>
<dbReference type="SUPFAM" id="SSF52540">
    <property type="entry name" value="P-loop containing nucleoside triphosphate hydrolases"/>
    <property type="match status" value="1"/>
</dbReference>
<evidence type="ECO:0000256" key="5">
    <source>
        <dbReference type="SAM" id="Coils"/>
    </source>
</evidence>
<dbReference type="PANTHER" id="PTHR33463">
    <property type="entry name" value="NB-ARC DOMAIN-CONTAINING PROTEIN-RELATED"/>
    <property type="match status" value="1"/>
</dbReference>
<dbReference type="RefSeq" id="XP_027342675.1">
    <property type="nucleotide sequence ID" value="XM_027486874.1"/>
</dbReference>
<dbReference type="PRINTS" id="PR00364">
    <property type="entry name" value="DISEASERSIST"/>
</dbReference>
<dbReference type="GeneID" id="113855292"/>
<evidence type="ECO:0000256" key="1">
    <source>
        <dbReference type="ARBA" id="ARBA00008894"/>
    </source>
</evidence>
<accession>A0A8B8KFT5</accession>
<feature type="domain" description="NB-ARC" evidence="6">
    <location>
        <begin position="166"/>
        <end position="319"/>
    </location>
</feature>
<dbReference type="GO" id="GO:0006952">
    <property type="term" value="P:defense response"/>
    <property type="evidence" value="ECO:0007669"/>
    <property type="project" value="UniProtKB-KW"/>
</dbReference>
<dbReference type="Proteomes" id="UP000694853">
    <property type="component" value="Unplaced"/>
</dbReference>
<reference evidence="9" key="2">
    <citation type="submission" date="2025-08" db="UniProtKB">
        <authorList>
            <consortium name="RefSeq"/>
        </authorList>
    </citation>
    <scope>IDENTIFICATION</scope>
    <source>
        <tissue evidence="9">Young leaves</tissue>
    </source>
</reference>
<keyword evidence="2" id="KW-0547">Nucleotide-binding</keyword>
<dbReference type="InterPro" id="IPR042197">
    <property type="entry name" value="Apaf_helical"/>
</dbReference>
<feature type="domain" description="Disease resistance protein At4g27190-like leucine-rich repeats" evidence="7">
    <location>
        <begin position="754"/>
        <end position="863"/>
    </location>
</feature>
<dbReference type="SUPFAM" id="SSF52058">
    <property type="entry name" value="L domain-like"/>
    <property type="match status" value="1"/>
</dbReference>
<dbReference type="Gene3D" id="1.10.8.430">
    <property type="entry name" value="Helical domain of apoptotic protease-activating factors"/>
    <property type="match status" value="1"/>
</dbReference>
<name>A0A8B8KFT5_ABRPR</name>
<dbReference type="InterPro" id="IPR050905">
    <property type="entry name" value="Plant_NBS-LRR"/>
</dbReference>
<protein>
    <submittedName>
        <fullName evidence="9">Probable disease resistance protein At4g27220 isoform X1</fullName>
    </submittedName>
</protein>
<dbReference type="Gene3D" id="3.80.10.10">
    <property type="entry name" value="Ribonuclease Inhibitor"/>
    <property type="match status" value="1"/>
</dbReference>
<dbReference type="Pfam" id="PF23247">
    <property type="entry name" value="LRR_RPS2"/>
    <property type="match status" value="2"/>
</dbReference>
<gene>
    <name evidence="9" type="primary">LOC113855292</name>
</gene>
<dbReference type="Pfam" id="PF00931">
    <property type="entry name" value="NB-ARC"/>
    <property type="match status" value="1"/>
</dbReference>
<reference evidence="8" key="1">
    <citation type="journal article" date="2019" name="Toxins">
        <title>Detection of Abrin-Like and Prepropulchellin-Like Toxin Genes and Transcripts Using Whole Genome Sequencing and Full-Length Transcript Sequencing of Abrus precatorius.</title>
        <authorList>
            <person name="Hovde B.T."/>
            <person name="Daligault H.E."/>
            <person name="Hanschen E.R."/>
            <person name="Kunde Y.A."/>
            <person name="Johnson M.B."/>
            <person name="Starkenburg S.R."/>
            <person name="Johnson S.L."/>
        </authorList>
    </citation>
    <scope>NUCLEOTIDE SEQUENCE [LARGE SCALE GENOMIC DNA]</scope>
</reference>
<evidence type="ECO:0000259" key="6">
    <source>
        <dbReference type="Pfam" id="PF00931"/>
    </source>
</evidence>
<evidence type="ECO:0000256" key="2">
    <source>
        <dbReference type="ARBA" id="ARBA00022741"/>
    </source>
</evidence>
<feature type="domain" description="Disease resistance protein At4g27190-like leucine-rich repeats" evidence="7">
    <location>
        <begin position="925"/>
        <end position="1028"/>
    </location>
</feature>
<feature type="coiled-coil region" evidence="5">
    <location>
        <begin position="30"/>
        <end position="96"/>
    </location>
</feature>
<keyword evidence="3" id="KW-0611">Plant defense</keyword>
<dbReference type="AlphaFoldDB" id="A0A8B8KFT5"/>
<keyword evidence="8" id="KW-1185">Reference proteome</keyword>
<dbReference type="Gene3D" id="3.40.50.300">
    <property type="entry name" value="P-loop containing nucleotide triphosphate hydrolases"/>
    <property type="match status" value="1"/>
</dbReference>
<dbReference type="InterPro" id="IPR057135">
    <property type="entry name" value="At4g27190-like_LRR"/>
</dbReference>
<dbReference type="InterPro" id="IPR027417">
    <property type="entry name" value="P-loop_NTPase"/>
</dbReference>
<dbReference type="PANTHER" id="PTHR33463:SF183">
    <property type="entry name" value="NB-ARC DOMAIN DISEASE RESISTANCE PROTEIN"/>
    <property type="match status" value="1"/>
</dbReference>
<keyword evidence="5" id="KW-0175">Coiled coil</keyword>
<comment type="similarity">
    <text evidence="1">Belongs to the disease resistance NB-LRR family.</text>
</comment>
<dbReference type="InterPro" id="IPR032675">
    <property type="entry name" value="LRR_dom_sf"/>
</dbReference>
<keyword evidence="4" id="KW-0067">ATP-binding</keyword>
<organism evidence="8 9">
    <name type="scientific">Abrus precatorius</name>
    <name type="common">Indian licorice</name>
    <name type="synonym">Glycine abrus</name>
    <dbReference type="NCBI Taxonomy" id="3816"/>
    <lineage>
        <taxon>Eukaryota</taxon>
        <taxon>Viridiplantae</taxon>
        <taxon>Streptophyta</taxon>
        <taxon>Embryophyta</taxon>
        <taxon>Tracheophyta</taxon>
        <taxon>Spermatophyta</taxon>
        <taxon>Magnoliopsida</taxon>
        <taxon>eudicotyledons</taxon>
        <taxon>Gunneridae</taxon>
        <taxon>Pentapetalae</taxon>
        <taxon>rosids</taxon>
        <taxon>fabids</taxon>
        <taxon>Fabales</taxon>
        <taxon>Fabaceae</taxon>
        <taxon>Papilionoideae</taxon>
        <taxon>50 kb inversion clade</taxon>
        <taxon>NPAAA clade</taxon>
        <taxon>indigoferoid/millettioid clade</taxon>
        <taxon>Abreae</taxon>
        <taxon>Abrus</taxon>
    </lineage>
</organism>
<evidence type="ECO:0000313" key="9">
    <source>
        <dbReference type="RefSeq" id="XP_027342675.1"/>
    </source>
</evidence>
<proteinExistence type="inferred from homology"/>
<evidence type="ECO:0000259" key="7">
    <source>
        <dbReference type="Pfam" id="PF23247"/>
    </source>
</evidence>
<sequence>MADIVLSIVAKVAEYLVEPVIHEGKYFFCVSRVIKDLQNEKEELKSERDSLQDRVEQAKERTDLIEKPVEEWLNNVKKLLDEVEDLEQRMSTTDNCFQGRCPTWKRYCLCKKIVKKIEAMGKFKGKSNIHPFSRRSPLPGIQYESSENFTYFESTKVAYNQLLEAVQDDCINMIGVYGMGGSGKTTLVTEVGNKAEELNLFDKVISITVSQTPNIKNIQGKMADMLNLKLDEETEDGRAQRIWLTLREKRVLIIVDDIWGEFKLKDVGIRLDNECKSRWKILITTRRQEICDLLDCQKRIHLGLLSNDESWTLFQKHANIDNAFSESLMDVPLRLCDECKGLPIAIVILGSSLKGKSKDEWEVALQTLRYSESIEDHEGVRTALSCLKLSYDYLKNKDAELLFLMCSFFPEDSKISKEYLIRCGVGLGREGAFSLASRRSRIQVGINKLLDSCLLMPAEESRHNWHGYSEETVKMHDLVRDAAIWIAKRLNHKSLVNLDKPLSTLAEDYIIRDYFAVFSWCEENKISFQWDAPNLEILLLHIDNLHSLNLSYATFEGIKGLKVFSIIRPYPFFSSSQLLSLPQSTQLLTNLRTLCLNGWQLDDISFISSLTALEVLDLQSCHINELPNKMENLSRLRLLDLTNCFILQKNYNGAIGKCSQLEELYALGCKPEEYLSQSLMDIVTLPKLQRFVINTIKKNNDPDVEEHLNNAGNICPEGVRFLSLDVFNISNLKTSKQNLLQIAEIVCLQHLHGGCKNVIPDMIGVVGAMKNLSSLSLDDCADIECLFDTTTDPVCVDSHALIPKLVGLELLRLENLKEVCQGQPLQVLRLFEKLEKIYIKDCFKLHSIFPWECNLQNLKILDIGHNFACEALFSMSVAESLHQLQELYIHCCYALKHIIASGRDHCLSTSNDIASAPTSSHFRMLMPNMKRLYISHCPKLESIFPIFFIGGLAQLQEIAIVNAPKLKYIFGECDQGNHSSHWYEGQIMLPHLEVLTLENLQNLIGICLENYHAKWPFETTVSNCPKLTPSETTPPKVVLCEDQQKKLASKIKNSTLRGLPQLNLISCVGPAPGQILSLQ</sequence>
<dbReference type="GO" id="GO:0005524">
    <property type="term" value="F:ATP binding"/>
    <property type="evidence" value="ECO:0007669"/>
    <property type="project" value="UniProtKB-KW"/>
</dbReference>
<dbReference type="InterPro" id="IPR002182">
    <property type="entry name" value="NB-ARC"/>
</dbReference>
<dbReference type="FunFam" id="3.40.50.300:FF:001091">
    <property type="entry name" value="Probable disease resistance protein At1g61300"/>
    <property type="match status" value="1"/>
</dbReference>
<evidence type="ECO:0000256" key="3">
    <source>
        <dbReference type="ARBA" id="ARBA00022821"/>
    </source>
</evidence>